<evidence type="ECO:0000256" key="6">
    <source>
        <dbReference type="ARBA" id="ARBA00022729"/>
    </source>
</evidence>
<dbReference type="Gene3D" id="3.40.50.1820">
    <property type="entry name" value="alpha/beta hydrolase"/>
    <property type="match status" value="1"/>
</dbReference>
<evidence type="ECO:0000256" key="13">
    <source>
        <dbReference type="ARBA" id="ARBA00048637"/>
    </source>
</evidence>
<dbReference type="InterPro" id="IPR016272">
    <property type="entry name" value="Lipase_LIPH"/>
</dbReference>
<comment type="subcellular location">
    <subcellularLocation>
        <location evidence="1">Cell membrane</location>
        <topology evidence="1">Peripheral membrane protein</topology>
    </subcellularLocation>
    <subcellularLocation>
        <location evidence="2">Secreted</location>
    </subcellularLocation>
</comment>
<comment type="function">
    <text evidence="14">Hydrolyzes specifically phosphatidic acid (PA) to produce 2-acyl lysophosphatidic acid (LPA; a potent bioactive lipid mediator) and fatty acid. Does not hydrolyze other phospholipids, like phosphatidylserine (PS), phosphatidylcholine (PC) and phosphatidylethanolamine (PE) or triacylglycerol (TG).</text>
</comment>
<evidence type="ECO:0000256" key="7">
    <source>
        <dbReference type="ARBA" id="ARBA00022801"/>
    </source>
</evidence>
<gene>
    <name evidence="17" type="ORF">SPARVUS_LOCUS4869660</name>
</gene>
<dbReference type="PIRSF" id="PIRSF000865">
    <property type="entry name" value="Lipoprotein_lipase_LIPH"/>
    <property type="match status" value="1"/>
</dbReference>
<evidence type="ECO:0000256" key="12">
    <source>
        <dbReference type="ARBA" id="ARBA00023180"/>
    </source>
</evidence>
<comment type="caution">
    <text evidence="17">The sequence shown here is derived from an EMBL/GenBank/DDBJ whole genome shotgun (WGS) entry which is preliminary data.</text>
</comment>
<evidence type="ECO:0000256" key="5">
    <source>
        <dbReference type="ARBA" id="ARBA00022525"/>
    </source>
</evidence>
<evidence type="ECO:0000256" key="4">
    <source>
        <dbReference type="ARBA" id="ARBA00022475"/>
    </source>
</evidence>
<dbReference type="Gene3D" id="2.60.60.20">
    <property type="entry name" value="PLAT/LH2 domain"/>
    <property type="match status" value="1"/>
</dbReference>
<dbReference type="Pfam" id="PF00151">
    <property type="entry name" value="Lipase"/>
    <property type="match status" value="1"/>
</dbReference>
<keyword evidence="11" id="KW-1015">Disulfide bond</keyword>
<evidence type="ECO:0000313" key="18">
    <source>
        <dbReference type="Proteomes" id="UP001162483"/>
    </source>
</evidence>
<evidence type="ECO:0000313" key="17">
    <source>
        <dbReference type="EMBL" id="CAI9558300.1"/>
    </source>
</evidence>
<evidence type="ECO:0000256" key="11">
    <source>
        <dbReference type="ARBA" id="ARBA00023157"/>
    </source>
</evidence>
<organism evidence="17 18">
    <name type="scientific">Staurois parvus</name>
    <dbReference type="NCBI Taxonomy" id="386267"/>
    <lineage>
        <taxon>Eukaryota</taxon>
        <taxon>Metazoa</taxon>
        <taxon>Chordata</taxon>
        <taxon>Craniata</taxon>
        <taxon>Vertebrata</taxon>
        <taxon>Euteleostomi</taxon>
        <taxon>Amphibia</taxon>
        <taxon>Batrachia</taxon>
        <taxon>Anura</taxon>
        <taxon>Neobatrachia</taxon>
        <taxon>Ranoidea</taxon>
        <taxon>Ranidae</taxon>
        <taxon>Staurois</taxon>
    </lineage>
</organism>
<evidence type="ECO:0000256" key="1">
    <source>
        <dbReference type="ARBA" id="ARBA00004202"/>
    </source>
</evidence>
<dbReference type="InterPro" id="IPR000734">
    <property type="entry name" value="TAG_lipase"/>
</dbReference>
<dbReference type="EMBL" id="CATNWA010009619">
    <property type="protein sequence ID" value="CAI9558300.1"/>
    <property type="molecule type" value="Genomic_DNA"/>
</dbReference>
<dbReference type="Proteomes" id="UP001162483">
    <property type="component" value="Unassembled WGS sequence"/>
</dbReference>
<evidence type="ECO:0000256" key="14">
    <source>
        <dbReference type="ARBA" id="ARBA00049600"/>
    </source>
</evidence>
<dbReference type="PRINTS" id="PR00821">
    <property type="entry name" value="TAGLIPASE"/>
</dbReference>
<comment type="catalytic activity">
    <reaction evidence="13">
        <text>1-hexadecanoyl-2-(9Z-octadecenoyl)-sn-glycero-3-phosphate + H2O = 2-(9Z-octadecenoyl)-sn-glycero-3-phosphate + hexadecanoate + H(+)</text>
        <dbReference type="Rhea" id="RHEA:40943"/>
        <dbReference type="ChEBI" id="CHEBI:7896"/>
        <dbReference type="ChEBI" id="CHEBI:15377"/>
        <dbReference type="ChEBI" id="CHEBI:15378"/>
        <dbReference type="ChEBI" id="CHEBI:64839"/>
        <dbReference type="ChEBI" id="CHEBI:77593"/>
    </reaction>
    <physiologicalReaction direction="left-to-right" evidence="13">
        <dbReference type="Rhea" id="RHEA:40944"/>
    </physiologicalReaction>
</comment>
<keyword evidence="5" id="KW-0964">Secreted</keyword>
<dbReference type="InterPro" id="IPR013818">
    <property type="entry name" value="Lipase"/>
</dbReference>
<evidence type="ECO:0000256" key="9">
    <source>
        <dbReference type="ARBA" id="ARBA00023098"/>
    </source>
</evidence>
<evidence type="ECO:0000256" key="8">
    <source>
        <dbReference type="ARBA" id="ARBA00022963"/>
    </source>
</evidence>
<keyword evidence="7" id="KW-0378">Hydrolase</keyword>
<keyword evidence="12" id="KW-0325">Glycoprotein</keyword>
<dbReference type="InterPro" id="IPR033906">
    <property type="entry name" value="Lipase_N"/>
</dbReference>
<comment type="similarity">
    <text evidence="3 15">Belongs to the AB hydrolase superfamily. Lipase family.</text>
</comment>
<keyword evidence="9" id="KW-0443">Lipid metabolism</keyword>
<keyword evidence="6" id="KW-0732">Signal</keyword>
<evidence type="ECO:0000256" key="10">
    <source>
        <dbReference type="ARBA" id="ARBA00023136"/>
    </source>
</evidence>
<proteinExistence type="inferred from homology"/>
<dbReference type="PANTHER" id="PTHR11610">
    <property type="entry name" value="LIPASE"/>
    <property type="match status" value="1"/>
</dbReference>
<dbReference type="InterPro" id="IPR036392">
    <property type="entry name" value="PLAT/LH2_dom_sf"/>
</dbReference>
<accession>A0ABN9CF44</accession>
<evidence type="ECO:0000256" key="3">
    <source>
        <dbReference type="ARBA" id="ARBA00010701"/>
    </source>
</evidence>
<sequence length="459" mass="51631">SDTNGTCYEFTDLGLHHSVVGTELKVQLLIYTRENRHCAGDLNRENTTAFQYLNVARKTIFITHGYRPTGSPPVWLDDIVQKLLTIDDFNVILVDWNRGATTVIYHNAAAKTRKVADLLKNFIDQMLDQGGSLDLIYMIGVSLGAHISGYVGKMYNGSINRITGLDPAGPLFNGKPPEDRLHHTDAQFVDVIHSDTDGLGYKESLGNIDFYPNGGTDQPGCPKTILSGSEYFKCDHQRSVFLYIASLNESCSVVTFPCDSYKDYRTGKCVDCTAYGPLGCPVLGFYADKWRDYLVAKNPPVTKAYFDTASVKPFCMFHYYLDFITSNLNQRRGYITIKVESTSGNTTESKLDQDAALFDKNQETTLLAKFDQDFGQISRIFVTFTTGSLVGPKYKLPVLRMRLRSTADPYRTSFCRYDFVLQENIQVDFLPVPCKNSNLFSSCCSENTQQCPTPWKSQW</sequence>
<name>A0ABN9CF44_9NEOB</name>
<dbReference type="SUPFAM" id="SSF49723">
    <property type="entry name" value="Lipase/lipooxygenase domain (PLAT/LH2 domain)"/>
    <property type="match status" value="1"/>
</dbReference>
<reference evidence="17" key="1">
    <citation type="submission" date="2023-05" db="EMBL/GenBank/DDBJ databases">
        <authorList>
            <person name="Stuckert A."/>
        </authorList>
    </citation>
    <scope>NUCLEOTIDE SEQUENCE</scope>
</reference>
<dbReference type="InterPro" id="IPR029058">
    <property type="entry name" value="AB_hydrolase_fold"/>
</dbReference>
<dbReference type="SUPFAM" id="SSF53474">
    <property type="entry name" value="alpha/beta-Hydrolases"/>
    <property type="match status" value="1"/>
</dbReference>
<protein>
    <recommendedName>
        <fullName evidence="16">Lipase domain-containing protein</fullName>
    </recommendedName>
</protein>
<keyword evidence="18" id="KW-1185">Reference proteome</keyword>
<evidence type="ECO:0000259" key="16">
    <source>
        <dbReference type="Pfam" id="PF00151"/>
    </source>
</evidence>
<keyword evidence="10" id="KW-0472">Membrane</keyword>
<dbReference type="PANTHER" id="PTHR11610:SF12">
    <property type="entry name" value="LIPASE MEMBER H"/>
    <property type="match status" value="1"/>
</dbReference>
<feature type="non-terminal residue" evidence="17">
    <location>
        <position position="1"/>
    </location>
</feature>
<evidence type="ECO:0000256" key="2">
    <source>
        <dbReference type="ARBA" id="ARBA00004613"/>
    </source>
</evidence>
<evidence type="ECO:0000256" key="15">
    <source>
        <dbReference type="RuleBase" id="RU004262"/>
    </source>
</evidence>
<keyword evidence="4" id="KW-1003">Cell membrane</keyword>
<dbReference type="CDD" id="cd00707">
    <property type="entry name" value="Pancreat_lipase_like"/>
    <property type="match status" value="1"/>
</dbReference>
<keyword evidence="8" id="KW-0442">Lipid degradation</keyword>
<feature type="domain" description="Lipase" evidence="16">
    <location>
        <begin position="22"/>
        <end position="314"/>
    </location>
</feature>